<dbReference type="OrthoDB" id="2965348at2"/>
<proteinExistence type="predicted"/>
<dbReference type="SUPFAM" id="SSF111126">
    <property type="entry name" value="Ligand-binding domain in the NO signalling and Golgi transport"/>
    <property type="match status" value="1"/>
</dbReference>
<dbReference type="Pfam" id="PF10702">
    <property type="entry name" value="DUF2507"/>
    <property type="match status" value="1"/>
</dbReference>
<gene>
    <name evidence="1" type="ORF">F0161_08155</name>
</gene>
<dbReference type="KEGG" id="lnn:F0161_08155"/>
<dbReference type="Gene3D" id="3.30.1380.20">
    <property type="entry name" value="Trafficking protein particle complex subunit 3"/>
    <property type="match status" value="1"/>
</dbReference>
<organism evidence="1 2">
    <name type="scientific">Paucilactobacillus nenjiangensis</name>
    <dbReference type="NCBI Taxonomy" id="1296540"/>
    <lineage>
        <taxon>Bacteria</taxon>
        <taxon>Bacillati</taxon>
        <taxon>Bacillota</taxon>
        <taxon>Bacilli</taxon>
        <taxon>Lactobacillales</taxon>
        <taxon>Lactobacillaceae</taxon>
        <taxon>Paucilactobacillus</taxon>
    </lineage>
</organism>
<evidence type="ECO:0000313" key="1">
    <source>
        <dbReference type="EMBL" id="QER67816.1"/>
    </source>
</evidence>
<name>A0A5P1X1W6_9LACO</name>
<keyword evidence="2" id="KW-1185">Reference proteome</keyword>
<evidence type="ECO:0000313" key="2">
    <source>
        <dbReference type="Proteomes" id="UP000325295"/>
    </source>
</evidence>
<protein>
    <submittedName>
        <fullName evidence="1">DUF2507 domain-containing protein</fullName>
    </submittedName>
</protein>
<accession>A0A5P1X1W6</accession>
<reference evidence="1 2" key="1">
    <citation type="submission" date="2019-09" db="EMBL/GenBank/DDBJ databases">
        <title>Complete Genome Sequence of Lactobacillus nenjiangensis SH-Y15, isolated from sauerkraut.</title>
        <authorList>
            <person name="Yang H."/>
        </authorList>
    </citation>
    <scope>NUCLEOTIDE SEQUENCE [LARGE SCALE GENOMIC DNA]</scope>
    <source>
        <strain evidence="1 2">SH-Y15</strain>
    </source>
</reference>
<dbReference type="InterPro" id="IPR019642">
    <property type="entry name" value="DUF2507"/>
</dbReference>
<dbReference type="AlphaFoldDB" id="A0A5P1X1W6"/>
<dbReference type="EMBL" id="CP043939">
    <property type="protein sequence ID" value="QER67816.1"/>
    <property type="molecule type" value="Genomic_DNA"/>
</dbReference>
<dbReference type="InterPro" id="IPR024096">
    <property type="entry name" value="NO_sig/Golgi_transp_ligand-bd"/>
</dbReference>
<dbReference type="Proteomes" id="UP000325295">
    <property type="component" value="Chromosome"/>
</dbReference>
<dbReference type="RefSeq" id="WP_150204273.1">
    <property type="nucleotide sequence ID" value="NZ_CAUQTN010000024.1"/>
</dbReference>
<sequence length="155" mass="17518">MTQSLYDQMINSKTGFGQMMLRDVLLPSILGAETDGILYWAGKDIARQFPVASDENLSTLFNQLDLGTLELIKKNNKQQVWHLTGDEIMDRSKLEHASFNFEAGLIAQQVEFMTNAVTEASIEVEKKKMVQITVYHDFSNPITDETPVNFITLAE</sequence>